<keyword evidence="2" id="KW-1185">Reference proteome</keyword>
<reference evidence="1 2" key="1">
    <citation type="submission" date="2021-06" db="EMBL/GenBank/DDBJ databases">
        <authorList>
            <person name="Palmer J.M."/>
        </authorList>
    </citation>
    <scope>NUCLEOTIDE SEQUENCE [LARGE SCALE GENOMIC DNA]</scope>
    <source>
        <strain evidence="1 2">AS_MEX2019</strain>
        <tissue evidence="1">Muscle</tissue>
    </source>
</reference>
<proteinExistence type="predicted"/>
<protein>
    <submittedName>
        <fullName evidence="1">Uncharacterized protein</fullName>
    </submittedName>
</protein>
<accession>A0ABV0XNY0</accession>
<evidence type="ECO:0000313" key="1">
    <source>
        <dbReference type="EMBL" id="MEQ2283184.1"/>
    </source>
</evidence>
<organism evidence="1 2">
    <name type="scientific">Ameca splendens</name>
    <dbReference type="NCBI Taxonomy" id="208324"/>
    <lineage>
        <taxon>Eukaryota</taxon>
        <taxon>Metazoa</taxon>
        <taxon>Chordata</taxon>
        <taxon>Craniata</taxon>
        <taxon>Vertebrata</taxon>
        <taxon>Euteleostomi</taxon>
        <taxon>Actinopterygii</taxon>
        <taxon>Neopterygii</taxon>
        <taxon>Teleostei</taxon>
        <taxon>Neoteleostei</taxon>
        <taxon>Acanthomorphata</taxon>
        <taxon>Ovalentaria</taxon>
        <taxon>Atherinomorphae</taxon>
        <taxon>Cyprinodontiformes</taxon>
        <taxon>Goodeidae</taxon>
        <taxon>Ameca</taxon>
    </lineage>
</organism>
<gene>
    <name evidence="1" type="ORF">AMECASPLE_008632</name>
</gene>
<feature type="non-terminal residue" evidence="1">
    <location>
        <position position="98"/>
    </location>
</feature>
<evidence type="ECO:0000313" key="2">
    <source>
        <dbReference type="Proteomes" id="UP001469553"/>
    </source>
</evidence>
<dbReference type="EMBL" id="JAHRIP010009868">
    <property type="protein sequence ID" value="MEQ2283184.1"/>
    <property type="molecule type" value="Genomic_DNA"/>
</dbReference>
<feature type="non-terminal residue" evidence="1">
    <location>
        <position position="1"/>
    </location>
</feature>
<dbReference type="Proteomes" id="UP001469553">
    <property type="component" value="Unassembled WGS sequence"/>
</dbReference>
<sequence>HNERKVTCKHPVSDLPSQDNCIFVVNEQTASKVPANDKKERPISTMSEAYNNTPISDCAANSNSPAGRVAQRMLADQILSVERTNPDSLVIVVGDFNK</sequence>
<comment type="caution">
    <text evidence="1">The sequence shown here is derived from an EMBL/GenBank/DDBJ whole genome shotgun (WGS) entry which is preliminary data.</text>
</comment>
<name>A0ABV0XNY0_9TELE</name>